<dbReference type="GO" id="GO:0015036">
    <property type="term" value="F:disulfide oxidoreductase activity"/>
    <property type="evidence" value="ECO:0007669"/>
    <property type="project" value="InterPro"/>
</dbReference>
<dbReference type="PANTHER" id="PTHR42852">
    <property type="entry name" value="THIOL:DISULFIDE INTERCHANGE PROTEIN DSBE"/>
    <property type="match status" value="1"/>
</dbReference>
<dbReference type="InterPro" id="IPR013766">
    <property type="entry name" value="Thioredoxin_domain"/>
</dbReference>
<dbReference type="Proteomes" id="UP000643405">
    <property type="component" value="Unassembled WGS sequence"/>
</dbReference>
<dbReference type="InterPro" id="IPR050553">
    <property type="entry name" value="Thioredoxin_ResA/DsbE_sf"/>
</dbReference>
<organism evidence="8 9">
    <name type="scientific">Oryzicola mucosus</name>
    <dbReference type="NCBI Taxonomy" id="2767425"/>
    <lineage>
        <taxon>Bacteria</taxon>
        <taxon>Pseudomonadati</taxon>
        <taxon>Pseudomonadota</taxon>
        <taxon>Alphaproteobacteria</taxon>
        <taxon>Hyphomicrobiales</taxon>
        <taxon>Phyllobacteriaceae</taxon>
        <taxon>Oryzicola</taxon>
    </lineage>
</organism>
<evidence type="ECO:0000256" key="4">
    <source>
        <dbReference type="ARBA" id="ARBA00023157"/>
    </source>
</evidence>
<evidence type="ECO:0000256" key="5">
    <source>
        <dbReference type="ARBA" id="ARBA00023284"/>
    </source>
</evidence>
<feature type="domain" description="Thioredoxin" evidence="7">
    <location>
        <begin position="49"/>
        <end position="192"/>
    </location>
</feature>
<sequence>MTDQTQQPTSARRGPRLIVLLPLLVFTALAGVFLMQLLSGRDIAAVPSALIGQAAPVTSLPPLEGMQLPGLESRDLAGKVTLVNVWASWCAPCREEHPVLLALSQDKRFSIAGLNYKDKPENARRFLGDLGNPFSAIGVDQNGRTAIDWGVYGVPETFLIGKDGKILFKHVGPLSPQAAATTIMPEIEKALAASP</sequence>
<comment type="subcellular location">
    <subcellularLocation>
        <location evidence="1">Cell envelope</location>
    </subcellularLocation>
</comment>
<gene>
    <name evidence="8" type="ORF">ICI42_04855</name>
</gene>
<feature type="transmembrane region" description="Helical" evidence="6">
    <location>
        <begin position="17"/>
        <end position="38"/>
    </location>
</feature>
<keyword evidence="6" id="KW-0472">Membrane</keyword>
<dbReference type="InterPro" id="IPR036249">
    <property type="entry name" value="Thioredoxin-like_sf"/>
</dbReference>
<evidence type="ECO:0000259" key="7">
    <source>
        <dbReference type="PROSITE" id="PS51352"/>
    </source>
</evidence>
<dbReference type="GO" id="GO:0030288">
    <property type="term" value="C:outer membrane-bounded periplasmic space"/>
    <property type="evidence" value="ECO:0007669"/>
    <property type="project" value="InterPro"/>
</dbReference>
<dbReference type="Pfam" id="PF08534">
    <property type="entry name" value="Redoxin"/>
    <property type="match status" value="1"/>
</dbReference>
<evidence type="ECO:0000256" key="3">
    <source>
        <dbReference type="ARBA" id="ARBA00022748"/>
    </source>
</evidence>
<dbReference type="PANTHER" id="PTHR42852:SF6">
    <property type="entry name" value="THIOL:DISULFIDE INTERCHANGE PROTEIN DSBE"/>
    <property type="match status" value="1"/>
</dbReference>
<evidence type="ECO:0000256" key="6">
    <source>
        <dbReference type="SAM" id="Phobius"/>
    </source>
</evidence>
<keyword evidence="6" id="KW-0812">Transmembrane</keyword>
<dbReference type="SUPFAM" id="SSF52833">
    <property type="entry name" value="Thioredoxin-like"/>
    <property type="match status" value="1"/>
</dbReference>
<keyword evidence="6" id="KW-1133">Transmembrane helix</keyword>
<dbReference type="InterPro" id="IPR017937">
    <property type="entry name" value="Thioredoxin_CS"/>
</dbReference>
<keyword evidence="9" id="KW-1185">Reference proteome</keyword>
<dbReference type="Gene3D" id="3.40.30.10">
    <property type="entry name" value="Glutaredoxin"/>
    <property type="match status" value="1"/>
</dbReference>
<keyword evidence="4" id="KW-1015">Disulfide bond</keyword>
<keyword evidence="5" id="KW-0676">Redox-active center</keyword>
<comment type="similarity">
    <text evidence="2">Belongs to the thioredoxin family. DsbE subfamily.</text>
</comment>
<keyword evidence="3" id="KW-0201">Cytochrome c-type biogenesis</keyword>
<dbReference type="EMBL" id="JACVVX010000001">
    <property type="protein sequence ID" value="MBD0413977.1"/>
    <property type="molecule type" value="Genomic_DNA"/>
</dbReference>
<dbReference type="CDD" id="cd03010">
    <property type="entry name" value="TlpA_like_DsbE"/>
    <property type="match status" value="1"/>
</dbReference>
<dbReference type="AlphaFoldDB" id="A0A8J6PLW9"/>
<reference evidence="8" key="1">
    <citation type="submission" date="2020-09" db="EMBL/GenBank/DDBJ databases">
        <title>Genome seq and assembly of Tianweitania sp.</title>
        <authorList>
            <person name="Chhetri G."/>
        </authorList>
    </citation>
    <scope>NUCLEOTIDE SEQUENCE</scope>
    <source>
        <strain evidence="8">Rool2</strain>
    </source>
</reference>
<evidence type="ECO:0000256" key="1">
    <source>
        <dbReference type="ARBA" id="ARBA00004196"/>
    </source>
</evidence>
<accession>A0A8J6PLW9</accession>
<dbReference type="InterPro" id="IPR004799">
    <property type="entry name" value="Periplasmic_diS_OxRdtase_DsbE"/>
</dbReference>
<dbReference type="PROSITE" id="PS51352">
    <property type="entry name" value="THIOREDOXIN_2"/>
    <property type="match status" value="1"/>
</dbReference>
<dbReference type="NCBIfam" id="TIGR00385">
    <property type="entry name" value="dsbE"/>
    <property type="match status" value="1"/>
</dbReference>
<dbReference type="GO" id="GO:0017004">
    <property type="term" value="P:cytochrome complex assembly"/>
    <property type="evidence" value="ECO:0007669"/>
    <property type="project" value="UniProtKB-KW"/>
</dbReference>
<dbReference type="RefSeq" id="WP_188163365.1">
    <property type="nucleotide sequence ID" value="NZ_JACVVX010000001.1"/>
</dbReference>
<comment type="caution">
    <text evidence="8">The sequence shown here is derived from an EMBL/GenBank/DDBJ whole genome shotgun (WGS) entry which is preliminary data.</text>
</comment>
<name>A0A8J6PLW9_9HYPH</name>
<protein>
    <submittedName>
        <fullName evidence="8">DsbE family thiol:disulfide interchange protein</fullName>
    </submittedName>
</protein>
<evidence type="ECO:0000313" key="8">
    <source>
        <dbReference type="EMBL" id="MBD0413977.1"/>
    </source>
</evidence>
<evidence type="ECO:0000256" key="2">
    <source>
        <dbReference type="ARBA" id="ARBA00007758"/>
    </source>
</evidence>
<evidence type="ECO:0000313" key="9">
    <source>
        <dbReference type="Proteomes" id="UP000643405"/>
    </source>
</evidence>
<proteinExistence type="inferred from homology"/>
<dbReference type="InterPro" id="IPR013740">
    <property type="entry name" value="Redoxin"/>
</dbReference>
<dbReference type="PROSITE" id="PS00194">
    <property type="entry name" value="THIOREDOXIN_1"/>
    <property type="match status" value="1"/>
</dbReference>